<evidence type="ECO:0000313" key="1">
    <source>
        <dbReference type="EnsemblPlants" id="AVESA.00010b.r2.7DG1343630.7.CDS"/>
    </source>
</evidence>
<name>A0ACD6A659_AVESA</name>
<proteinExistence type="predicted"/>
<reference evidence="1" key="1">
    <citation type="submission" date="2021-05" db="EMBL/GenBank/DDBJ databases">
        <authorList>
            <person name="Scholz U."/>
            <person name="Mascher M."/>
            <person name="Fiebig A."/>
        </authorList>
    </citation>
    <scope>NUCLEOTIDE SEQUENCE [LARGE SCALE GENOMIC DNA]</scope>
</reference>
<dbReference type="EnsemblPlants" id="AVESA.00010b.r2.7DG1343630.7">
    <property type="protein sequence ID" value="AVESA.00010b.r2.7DG1343630.7.CDS"/>
    <property type="gene ID" value="AVESA.00010b.r2.7DG1343630"/>
</dbReference>
<evidence type="ECO:0000313" key="2">
    <source>
        <dbReference type="Proteomes" id="UP001732700"/>
    </source>
</evidence>
<reference evidence="1" key="2">
    <citation type="submission" date="2025-09" db="UniProtKB">
        <authorList>
            <consortium name="EnsemblPlants"/>
        </authorList>
    </citation>
    <scope>IDENTIFICATION</scope>
</reference>
<keyword evidence="2" id="KW-1185">Reference proteome</keyword>
<accession>A0ACD6A659</accession>
<organism evidence="1 2">
    <name type="scientific">Avena sativa</name>
    <name type="common">Oat</name>
    <dbReference type="NCBI Taxonomy" id="4498"/>
    <lineage>
        <taxon>Eukaryota</taxon>
        <taxon>Viridiplantae</taxon>
        <taxon>Streptophyta</taxon>
        <taxon>Embryophyta</taxon>
        <taxon>Tracheophyta</taxon>
        <taxon>Spermatophyta</taxon>
        <taxon>Magnoliopsida</taxon>
        <taxon>Liliopsida</taxon>
        <taxon>Poales</taxon>
        <taxon>Poaceae</taxon>
        <taxon>BOP clade</taxon>
        <taxon>Pooideae</taxon>
        <taxon>Poodae</taxon>
        <taxon>Poeae</taxon>
        <taxon>Poeae Chloroplast Group 1 (Aveneae type)</taxon>
        <taxon>Aveninae</taxon>
        <taxon>Avena</taxon>
    </lineage>
</organism>
<dbReference type="Proteomes" id="UP001732700">
    <property type="component" value="Chromosome 7D"/>
</dbReference>
<protein>
    <submittedName>
        <fullName evidence="1">Uncharacterized protein</fullName>
    </submittedName>
</protein>
<sequence>MAATAVSTVLSKFGELALTEGQLLVQVGDKMMLLRDRLEWLQAFIRDADRRRRTGTDGLSRVWLRQTRDVAFQAEDALDEFFHQVDLESQGYEGWKKWGKYLTGFWTQITVRHALSGRLDKIHTRLEQISDNQKEYNIEHTPLVTLRSSTTATAARNFLFYQRWTERFRIPLLRHCLYKKMGNGFLVRRKGKLPPAILLSIP</sequence>